<feature type="transmembrane region" description="Helical" evidence="1">
    <location>
        <begin position="39"/>
        <end position="61"/>
    </location>
</feature>
<keyword evidence="1" id="KW-0472">Membrane</keyword>
<comment type="caution">
    <text evidence="2">The sequence shown here is derived from an EMBL/GenBank/DDBJ whole genome shotgun (WGS) entry which is preliminary data.</text>
</comment>
<dbReference type="AlphaFoldDB" id="A0A7J0F0S6"/>
<gene>
    <name evidence="2" type="ORF">Acr_08g0004720</name>
</gene>
<evidence type="ECO:0000256" key="1">
    <source>
        <dbReference type="SAM" id="Phobius"/>
    </source>
</evidence>
<evidence type="ECO:0000313" key="3">
    <source>
        <dbReference type="Proteomes" id="UP000585474"/>
    </source>
</evidence>
<name>A0A7J0F0S6_9ERIC</name>
<accession>A0A7J0F0S6</accession>
<sequence>MPPPPRYYSPPAISPHYYSSSPTVSLPSSHHSPFSTKCIAIAVMALVATAGVLAMLFFLCCRSKKKQPKSQDPHKNSSSCRGHHDHRLLLPFTLNTLSTAGLHRHLLLLHRHASALCLWR</sequence>
<reference evidence="2 3" key="1">
    <citation type="submission" date="2019-07" db="EMBL/GenBank/DDBJ databases">
        <title>De Novo Assembly of kiwifruit Actinidia rufa.</title>
        <authorList>
            <person name="Sugita-Konishi S."/>
            <person name="Sato K."/>
            <person name="Mori E."/>
            <person name="Abe Y."/>
            <person name="Kisaki G."/>
            <person name="Hamano K."/>
            <person name="Suezawa K."/>
            <person name="Otani M."/>
            <person name="Fukuda T."/>
            <person name="Manabe T."/>
            <person name="Gomi K."/>
            <person name="Tabuchi M."/>
            <person name="Akimitsu K."/>
            <person name="Kataoka I."/>
        </authorList>
    </citation>
    <scope>NUCLEOTIDE SEQUENCE [LARGE SCALE GENOMIC DNA]</scope>
    <source>
        <strain evidence="3">cv. Fuchu</strain>
    </source>
</reference>
<keyword evidence="1" id="KW-1133">Transmembrane helix</keyword>
<evidence type="ECO:0000313" key="2">
    <source>
        <dbReference type="EMBL" id="GFY92076.1"/>
    </source>
</evidence>
<dbReference type="Proteomes" id="UP000585474">
    <property type="component" value="Unassembled WGS sequence"/>
</dbReference>
<dbReference type="EMBL" id="BJWL01000008">
    <property type="protein sequence ID" value="GFY92076.1"/>
    <property type="molecule type" value="Genomic_DNA"/>
</dbReference>
<keyword evidence="1" id="KW-0812">Transmembrane</keyword>
<protein>
    <submittedName>
        <fullName evidence="2">Uncharacterized protein</fullName>
    </submittedName>
</protein>
<organism evidence="2 3">
    <name type="scientific">Actinidia rufa</name>
    <dbReference type="NCBI Taxonomy" id="165716"/>
    <lineage>
        <taxon>Eukaryota</taxon>
        <taxon>Viridiplantae</taxon>
        <taxon>Streptophyta</taxon>
        <taxon>Embryophyta</taxon>
        <taxon>Tracheophyta</taxon>
        <taxon>Spermatophyta</taxon>
        <taxon>Magnoliopsida</taxon>
        <taxon>eudicotyledons</taxon>
        <taxon>Gunneridae</taxon>
        <taxon>Pentapetalae</taxon>
        <taxon>asterids</taxon>
        <taxon>Ericales</taxon>
        <taxon>Actinidiaceae</taxon>
        <taxon>Actinidia</taxon>
    </lineage>
</organism>
<keyword evidence="3" id="KW-1185">Reference proteome</keyword>
<proteinExistence type="predicted"/>